<name>A0AAQ2C5B3_9MICO</name>
<proteinExistence type="predicted"/>
<sequence length="144" mass="15119">MSNAEHGTDNDAGGSSTSPGTNEAGSTGTGGTQTGGTEAIVPVPHAAGQSSEQRARKAEQESRLQLLRSKAAVARSEVDAMAAMRLDPETLEDLLINATPSEAARLRKSEHAISERVAEARARADAAEAEYEQAVLDEFDEAER</sequence>
<comment type="caution">
    <text evidence="3">The sequence shown here is derived from an EMBL/GenBank/DDBJ whole genome shotgun (WGS) entry which is preliminary data.</text>
</comment>
<dbReference type="Proteomes" id="UP000297403">
    <property type="component" value="Unassembled WGS sequence"/>
</dbReference>
<keyword evidence="1" id="KW-0175">Coiled coil</keyword>
<feature type="compositionally biased region" description="Basic and acidic residues" evidence="2">
    <location>
        <begin position="53"/>
        <end position="62"/>
    </location>
</feature>
<evidence type="ECO:0000313" key="4">
    <source>
        <dbReference type="Proteomes" id="UP000297403"/>
    </source>
</evidence>
<feature type="coiled-coil region" evidence="1">
    <location>
        <begin position="110"/>
        <end position="137"/>
    </location>
</feature>
<evidence type="ECO:0000313" key="3">
    <source>
        <dbReference type="EMBL" id="TFC44669.1"/>
    </source>
</evidence>
<reference evidence="3 4" key="1">
    <citation type="submission" date="2019-03" db="EMBL/GenBank/DDBJ databases">
        <title>Genomics of glacier-inhabiting Cryobacterium strains.</title>
        <authorList>
            <person name="Liu Q."/>
            <person name="Xin Y.-H."/>
        </authorList>
    </citation>
    <scope>NUCLEOTIDE SEQUENCE [LARGE SCALE GENOMIC DNA]</scope>
    <source>
        <strain evidence="4">TMT1-22</strain>
    </source>
</reference>
<keyword evidence="4" id="KW-1185">Reference proteome</keyword>
<feature type="region of interest" description="Disordered" evidence="2">
    <location>
        <begin position="1"/>
        <end position="63"/>
    </location>
</feature>
<gene>
    <name evidence="3" type="ORF">E3O49_11370</name>
</gene>
<dbReference type="RefSeq" id="WP_134368327.1">
    <property type="nucleotide sequence ID" value="NZ_SOFY01000062.1"/>
</dbReference>
<evidence type="ECO:0000256" key="2">
    <source>
        <dbReference type="SAM" id="MobiDB-lite"/>
    </source>
</evidence>
<protein>
    <submittedName>
        <fullName evidence="3">Uncharacterized protein</fullName>
    </submittedName>
</protein>
<evidence type="ECO:0000256" key="1">
    <source>
        <dbReference type="SAM" id="Coils"/>
    </source>
</evidence>
<organism evidence="3 4">
    <name type="scientific">Cryobacterium shii</name>
    <dbReference type="NCBI Taxonomy" id="1259235"/>
    <lineage>
        <taxon>Bacteria</taxon>
        <taxon>Bacillati</taxon>
        <taxon>Actinomycetota</taxon>
        <taxon>Actinomycetes</taxon>
        <taxon>Micrococcales</taxon>
        <taxon>Microbacteriaceae</taxon>
        <taxon>Cryobacterium</taxon>
    </lineage>
</organism>
<dbReference type="EMBL" id="SOFY01000062">
    <property type="protein sequence ID" value="TFC44669.1"/>
    <property type="molecule type" value="Genomic_DNA"/>
</dbReference>
<accession>A0AAQ2C5B3</accession>
<feature type="compositionally biased region" description="Polar residues" evidence="2">
    <location>
        <begin position="13"/>
        <end position="26"/>
    </location>
</feature>
<dbReference type="AlphaFoldDB" id="A0AAQ2C5B3"/>